<dbReference type="InterPro" id="IPR000719">
    <property type="entry name" value="Prot_kinase_dom"/>
</dbReference>
<dbReference type="Pfam" id="PF00069">
    <property type="entry name" value="Pkinase"/>
    <property type="match status" value="1"/>
</dbReference>
<evidence type="ECO:0000256" key="1">
    <source>
        <dbReference type="ARBA" id="ARBA00022527"/>
    </source>
</evidence>
<dbReference type="Gene3D" id="3.30.200.20">
    <property type="entry name" value="Phosphorylase Kinase, domain 1"/>
    <property type="match status" value="1"/>
</dbReference>
<organism evidence="7 8">
    <name type="scientific">Macrostomum lignano</name>
    <dbReference type="NCBI Taxonomy" id="282301"/>
    <lineage>
        <taxon>Eukaryota</taxon>
        <taxon>Metazoa</taxon>
        <taxon>Spiralia</taxon>
        <taxon>Lophotrochozoa</taxon>
        <taxon>Platyhelminthes</taxon>
        <taxon>Rhabditophora</taxon>
        <taxon>Macrostomorpha</taxon>
        <taxon>Macrostomida</taxon>
        <taxon>Macrostomidae</taxon>
        <taxon>Macrostomum</taxon>
    </lineage>
</organism>
<sequence>PYFIIKSNNNMAIAMADCIVKSRNDYRAWLRRERGQFAIRYIRAQQRSEKRGQYIATEKLADFGHYILCAARPKFHLPGDCNNVLELDGAQPAAEEGSNSFDSEGGRIAAATAPAAANTPTAAVAAAAAAAAAKSFNTGGNDRRHLPTYTLEVIRKAHLVHKSRRSGVNLIGQLLEARRLQQAMRSPFICRLIDSFKDHCNLYFVKPDCRAGTLRQHIAMRAQIIRPAGSAAAKKVTEVAQELEEGSRGLASVGTCFSVQEIRFIAAQVVLALEYLDNLRIVHRDLRSENIQFDYRGYVYLTDFTCAKRLQDGRAYTMIGCPDVMAPEMLQCLFRWSTTDADGCARLDPYSGYSTSVDYWAFGVLMYEMLTGQSMFNVERSHAGLSHYMHDLRELAVKFGDDKQQQQQQQQQQQPQLLVRQSGDRDQQHMFGMISGLLSVRLNLRLGCGRAGIRELRGHQFFASSGSSADPIDFFALQNQTAKPDFQPNPEASMFPETEIGCEDIGCDQFDQFGEEFDEF</sequence>
<dbReference type="PROSITE" id="PS50011">
    <property type="entry name" value="PROTEIN_KINASE_DOM"/>
    <property type="match status" value="1"/>
</dbReference>
<evidence type="ECO:0000256" key="3">
    <source>
        <dbReference type="ARBA" id="ARBA00022741"/>
    </source>
</evidence>
<keyword evidence="8" id="KW-1185">Reference proteome</keyword>
<dbReference type="PANTHER" id="PTHR24353">
    <property type="entry name" value="CYCLIC NUCLEOTIDE-DEPENDENT PROTEIN KINASE"/>
    <property type="match status" value="1"/>
</dbReference>
<keyword evidence="2" id="KW-0808">Transferase</keyword>
<feature type="domain" description="Protein kinase" evidence="6">
    <location>
        <begin position="118"/>
        <end position="462"/>
    </location>
</feature>
<keyword evidence="1" id="KW-0723">Serine/threonine-protein kinase</keyword>
<proteinExistence type="predicted"/>
<keyword evidence="5" id="KW-0067">ATP-binding</keyword>
<evidence type="ECO:0000313" key="7">
    <source>
        <dbReference type="EMBL" id="PAA63282.1"/>
    </source>
</evidence>
<name>A0A267ER91_9PLAT</name>
<reference evidence="7 8" key="1">
    <citation type="submission" date="2017-06" db="EMBL/GenBank/DDBJ databases">
        <title>A platform for efficient transgenesis in Macrostomum lignano, a flatworm model organism for stem cell research.</title>
        <authorList>
            <person name="Berezikov E."/>
        </authorList>
    </citation>
    <scope>NUCLEOTIDE SEQUENCE [LARGE SCALE GENOMIC DNA]</scope>
    <source>
        <strain evidence="7">DV1</strain>
        <tissue evidence="7">Whole organism</tissue>
    </source>
</reference>
<evidence type="ECO:0000259" key="6">
    <source>
        <dbReference type="PROSITE" id="PS50011"/>
    </source>
</evidence>
<evidence type="ECO:0000313" key="8">
    <source>
        <dbReference type="Proteomes" id="UP000215902"/>
    </source>
</evidence>
<accession>A0A267ER91</accession>
<protein>
    <recommendedName>
        <fullName evidence="6">Protein kinase domain-containing protein</fullName>
    </recommendedName>
</protein>
<evidence type="ECO:0000256" key="2">
    <source>
        <dbReference type="ARBA" id="ARBA00022679"/>
    </source>
</evidence>
<dbReference type="GO" id="GO:0004674">
    <property type="term" value="F:protein serine/threonine kinase activity"/>
    <property type="evidence" value="ECO:0007669"/>
    <property type="project" value="UniProtKB-KW"/>
</dbReference>
<evidence type="ECO:0000256" key="5">
    <source>
        <dbReference type="ARBA" id="ARBA00022840"/>
    </source>
</evidence>
<dbReference type="SUPFAM" id="SSF56112">
    <property type="entry name" value="Protein kinase-like (PK-like)"/>
    <property type="match status" value="1"/>
</dbReference>
<keyword evidence="4" id="KW-0418">Kinase</keyword>
<dbReference type="GO" id="GO:0005524">
    <property type="term" value="F:ATP binding"/>
    <property type="evidence" value="ECO:0007669"/>
    <property type="project" value="UniProtKB-KW"/>
</dbReference>
<dbReference type="SMART" id="SM00220">
    <property type="entry name" value="S_TKc"/>
    <property type="match status" value="1"/>
</dbReference>
<gene>
    <name evidence="7" type="ORF">BOX15_Mlig031951g1</name>
</gene>
<feature type="non-terminal residue" evidence="7">
    <location>
        <position position="1"/>
    </location>
</feature>
<dbReference type="Proteomes" id="UP000215902">
    <property type="component" value="Unassembled WGS sequence"/>
</dbReference>
<dbReference type="STRING" id="282301.A0A267ER91"/>
<comment type="caution">
    <text evidence="7">The sequence shown here is derived from an EMBL/GenBank/DDBJ whole genome shotgun (WGS) entry which is preliminary data.</text>
</comment>
<dbReference type="EMBL" id="NIVC01001858">
    <property type="protein sequence ID" value="PAA63282.1"/>
    <property type="molecule type" value="Genomic_DNA"/>
</dbReference>
<dbReference type="AlphaFoldDB" id="A0A267ER91"/>
<keyword evidence="3" id="KW-0547">Nucleotide-binding</keyword>
<dbReference type="InterPro" id="IPR011009">
    <property type="entry name" value="Kinase-like_dom_sf"/>
</dbReference>
<dbReference type="Gene3D" id="1.10.510.10">
    <property type="entry name" value="Transferase(Phosphotransferase) domain 1"/>
    <property type="match status" value="1"/>
</dbReference>
<dbReference type="OrthoDB" id="821728at2759"/>
<evidence type="ECO:0000256" key="4">
    <source>
        <dbReference type="ARBA" id="ARBA00022777"/>
    </source>
</evidence>